<accession>A0AAD7VMI6</accession>
<evidence type="ECO:0000313" key="2">
    <source>
        <dbReference type="EMBL" id="KAJ7981516.1"/>
    </source>
</evidence>
<keyword evidence="3" id="KW-1185">Reference proteome</keyword>
<feature type="coiled-coil region" evidence="1">
    <location>
        <begin position="37"/>
        <end position="78"/>
    </location>
</feature>
<dbReference type="Proteomes" id="UP001163823">
    <property type="component" value="Chromosome 1"/>
</dbReference>
<organism evidence="2 3">
    <name type="scientific">Quillaja saponaria</name>
    <name type="common">Soap bark tree</name>
    <dbReference type="NCBI Taxonomy" id="32244"/>
    <lineage>
        <taxon>Eukaryota</taxon>
        <taxon>Viridiplantae</taxon>
        <taxon>Streptophyta</taxon>
        <taxon>Embryophyta</taxon>
        <taxon>Tracheophyta</taxon>
        <taxon>Spermatophyta</taxon>
        <taxon>Magnoliopsida</taxon>
        <taxon>eudicotyledons</taxon>
        <taxon>Gunneridae</taxon>
        <taxon>Pentapetalae</taxon>
        <taxon>rosids</taxon>
        <taxon>fabids</taxon>
        <taxon>Fabales</taxon>
        <taxon>Quillajaceae</taxon>
        <taxon>Quillaja</taxon>
    </lineage>
</organism>
<proteinExistence type="predicted"/>
<evidence type="ECO:0000256" key="1">
    <source>
        <dbReference type="SAM" id="Coils"/>
    </source>
</evidence>
<keyword evidence="1" id="KW-0175">Coiled coil</keyword>
<comment type="caution">
    <text evidence="2">The sequence shown here is derived from an EMBL/GenBank/DDBJ whole genome shotgun (WGS) entry which is preliminary data.</text>
</comment>
<dbReference type="EMBL" id="JARAOO010000001">
    <property type="protein sequence ID" value="KAJ7981516.1"/>
    <property type="molecule type" value="Genomic_DNA"/>
</dbReference>
<name>A0AAD7VMI6_QUISA</name>
<gene>
    <name evidence="2" type="ORF">O6P43_000767</name>
</gene>
<dbReference type="AlphaFoldDB" id="A0AAD7VMI6"/>
<reference evidence="2 3" key="1">
    <citation type="journal article" date="2023" name="Science">
        <title>Elucidation of the pathway for biosynthesis of saponin adjuvants from the soapbark tree.</title>
        <authorList>
            <person name="Reed J."/>
            <person name="Orme A."/>
            <person name="El-Demerdash A."/>
            <person name="Owen C."/>
            <person name="Martin L.B.B."/>
            <person name="Misra R.C."/>
            <person name="Kikuchi S."/>
            <person name="Rejzek M."/>
            <person name="Martin A.C."/>
            <person name="Harkess A."/>
            <person name="Leebens-Mack J."/>
            <person name="Louveau T."/>
            <person name="Stephenson M.J."/>
            <person name="Osbourn A."/>
        </authorList>
    </citation>
    <scope>NUCLEOTIDE SEQUENCE [LARGE SCALE GENOMIC DNA]</scope>
    <source>
        <strain evidence="2">S10</strain>
    </source>
</reference>
<dbReference type="EMBL" id="JARAOO010000001">
    <property type="protein sequence ID" value="KAJ7981515.1"/>
    <property type="molecule type" value="Genomic_DNA"/>
</dbReference>
<sequence length="90" mass="10452">MQRGNSSSSNAYPPGGLLGAIVADKMKKITEDKRVYAVKLVREMKNISAEEKQLMKEKAELEKELEKKRRVRERQLVRLVGQYYNMSTYD</sequence>
<dbReference type="KEGG" id="qsa:O6P43_000767"/>
<protein>
    <submittedName>
        <fullName evidence="2">Uncharacterized protein</fullName>
    </submittedName>
</protein>
<evidence type="ECO:0000313" key="3">
    <source>
        <dbReference type="Proteomes" id="UP001163823"/>
    </source>
</evidence>